<proteinExistence type="inferred from homology"/>
<name>A0ABW3T9M4_9RHOB</name>
<comment type="subcellular location">
    <subcellularLocation>
        <location evidence="1 15">Cell inner membrane</location>
        <topology evidence="1 15">Peripheral membrane protein</topology>
        <orientation evidence="1 15">Cytoplasmic side</orientation>
    </subcellularLocation>
</comment>
<comment type="caution">
    <text evidence="16">The sequence shown here is derived from an EMBL/GenBank/DDBJ whole genome shotgun (WGS) entry which is preliminary data.</text>
</comment>
<dbReference type="HAMAP" id="MF_00521">
    <property type="entry name" value="KDO_kinase"/>
    <property type="match status" value="1"/>
</dbReference>
<dbReference type="RefSeq" id="WP_380789247.1">
    <property type="nucleotide sequence ID" value="NZ_JBHTKR010000002.1"/>
</dbReference>
<keyword evidence="9 15" id="KW-0418">Kinase</keyword>
<keyword evidence="5 15" id="KW-1003">Cell membrane</keyword>
<keyword evidence="7 15" id="KW-0808">Transferase</keyword>
<keyword evidence="10 15" id="KW-0067">ATP-binding</keyword>
<sequence length="248" mass="28408">MAEITTRQTGAAVIWYDAALVPGFAPDLFDPAWLKQTGRLTGTSTGRNTAWFLRYEGREMVLRHYWRGGMVGRIVKDLYLREPVDRSRAMREFTLLDWMHGQGLPVPRPVAARFSPFGPWYRADLLMERIPDTRPLADCLAEGPLSDRDWMRIGAVIARFHKAGVHHSDLNCRNILLDGAGGIWLIDFDKCERRPQGGWAQENIRRLERSLIKEKGKVPGLHWTDRDWQALLVGYRVISAPPDIKYDA</sequence>
<dbReference type="Proteomes" id="UP001597151">
    <property type="component" value="Unassembled WGS sequence"/>
</dbReference>
<evidence type="ECO:0000256" key="11">
    <source>
        <dbReference type="ARBA" id="ARBA00022985"/>
    </source>
</evidence>
<keyword evidence="11 15" id="KW-0448">Lipopolysaccharide biosynthesis</keyword>
<gene>
    <name evidence="15" type="primary">kdkA</name>
    <name evidence="16" type="ORF">ACFQ3C_04405</name>
</gene>
<evidence type="ECO:0000313" key="16">
    <source>
        <dbReference type="EMBL" id="MFD1193904.1"/>
    </source>
</evidence>
<dbReference type="SUPFAM" id="SSF56112">
    <property type="entry name" value="Protein kinase-like (PK-like)"/>
    <property type="match status" value="1"/>
</dbReference>
<evidence type="ECO:0000256" key="8">
    <source>
        <dbReference type="ARBA" id="ARBA00022741"/>
    </source>
</evidence>
<dbReference type="EMBL" id="JBHTKR010000002">
    <property type="protein sequence ID" value="MFD1193904.1"/>
    <property type="molecule type" value="Genomic_DNA"/>
</dbReference>
<evidence type="ECO:0000313" key="17">
    <source>
        <dbReference type="Proteomes" id="UP001597151"/>
    </source>
</evidence>
<organism evidence="16 17">
    <name type="scientific">Seohaeicola saemankumensis</name>
    <dbReference type="NCBI Taxonomy" id="481181"/>
    <lineage>
        <taxon>Bacteria</taxon>
        <taxon>Pseudomonadati</taxon>
        <taxon>Pseudomonadota</taxon>
        <taxon>Alphaproteobacteria</taxon>
        <taxon>Rhodobacterales</taxon>
        <taxon>Roseobacteraceae</taxon>
        <taxon>Seohaeicola</taxon>
    </lineage>
</organism>
<evidence type="ECO:0000256" key="12">
    <source>
        <dbReference type="ARBA" id="ARBA00023136"/>
    </source>
</evidence>
<evidence type="ECO:0000256" key="2">
    <source>
        <dbReference type="ARBA" id="ARBA00004713"/>
    </source>
</evidence>
<evidence type="ECO:0000256" key="14">
    <source>
        <dbReference type="ARBA" id="ARBA00034417"/>
    </source>
</evidence>
<comment type="pathway">
    <text evidence="2 15">Bacterial outer membrane biogenesis; LPS core biosynthesis.</text>
</comment>
<protein>
    <recommendedName>
        <fullName evidence="13 15">3-deoxy-D-manno-octulosonic acid kinase</fullName>
        <shortName evidence="15">Kdo kinase</shortName>
        <ecNumber evidence="4 15">2.7.1.166</ecNumber>
    </recommendedName>
</protein>
<evidence type="ECO:0000256" key="3">
    <source>
        <dbReference type="ARBA" id="ARBA00010327"/>
    </source>
</evidence>
<reference evidence="17" key="1">
    <citation type="journal article" date="2019" name="Int. J. Syst. Evol. Microbiol.">
        <title>The Global Catalogue of Microorganisms (GCM) 10K type strain sequencing project: providing services to taxonomists for standard genome sequencing and annotation.</title>
        <authorList>
            <consortium name="The Broad Institute Genomics Platform"/>
            <consortium name="The Broad Institute Genome Sequencing Center for Infectious Disease"/>
            <person name="Wu L."/>
            <person name="Ma J."/>
        </authorList>
    </citation>
    <scope>NUCLEOTIDE SEQUENCE [LARGE SCALE GENOMIC DNA]</scope>
    <source>
        <strain evidence="17">CCUG 55328</strain>
    </source>
</reference>
<accession>A0ABW3T9M4</accession>
<keyword evidence="8 15" id="KW-0547">Nucleotide-binding</keyword>
<dbReference type="EC" id="2.7.1.166" evidence="4 15"/>
<dbReference type="NCBIfam" id="NF002475">
    <property type="entry name" value="PRK01723.1"/>
    <property type="match status" value="1"/>
</dbReference>
<dbReference type="Gene3D" id="1.10.510.10">
    <property type="entry name" value="Transferase(Phosphotransferase) domain 1"/>
    <property type="match status" value="1"/>
</dbReference>
<evidence type="ECO:0000256" key="9">
    <source>
        <dbReference type="ARBA" id="ARBA00022777"/>
    </source>
</evidence>
<evidence type="ECO:0000256" key="15">
    <source>
        <dbReference type="HAMAP-Rule" id="MF_00521"/>
    </source>
</evidence>
<comment type="function">
    <text evidence="15">Catalyzes the ATP-dependent phosphorylation of the 3-deoxy-D-manno-octulosonic acid (Kdo) residue in Kdo-lipid IV(A) at the 4-OH position.</text>
</comment>
<dbReference type="Pfam" id="PF06293">
    <property type="entry name" value="Kdo"/>
    <property type="match status" value="1"/>
</dbReference>
<dbReference type="GO" id="GO:0016301">
    <property type="term" value="F:kinase activity"/>
    <property type="evidence" value="ECO:0007669"/>
    <property type="project" value="UniProtKB-KW"/>
</dbReference>
<evidence type="ECO:0000256" key="7">
    <source>
        <dbReference type="ARBA" id="ARBA00022679"/>
    </source>
</evidence>
<comment type="catalytic activity">
    <reaction evidence="14 15">
        <text>an alpha-Kdo-(2-&gt;6)-lipid IVA + ATP = a 4-O-phospho-alpha-Kdo-(2-&gt;6)-lipid IVA + ADP + H(+)</text>
        <dbReference type="Rhea" id="RHEA:74271"/>
        <dbReference type="ChEBI" id="CHEBI:15378"/>
        <dbReference type="ChEBI" id="CHEBI:30616"/>
        <dbReference type="ChEBI" id="CHEBI:176428"/>
        <dbReference type="ChEBI" id="CHEBI:193140"/>
        <dbReference type="ChEBI" id="CHEBI:456216"/>
        <dbReference type="EC" id="2.7.1.166"/>
    </reaction>
</comment>
<keyword evidence="6 15" id="KW-0997">Cell inner membrane</keyword>
<keyword evidence="17" id="KW-1185">Reference proteome</keyword>
<evidence type="ECO:0000256" key="4">
    <source>
        <dbReference type="ARBA" id="ARBA00011988"/>
    </source>
</evidence>
<evidence type="ECO:0000256" key="5">
    <source>
        <dbReference type="ARBA" id="ARBA00022475"/>
    </source>
</evidence>
<evidence type="ECO:0000256" key="13">
    <source>
        <dbReference type="ARBA" id="ARBA00029511"/>
    </source>
</evidence>
<evidence type="ECO:0000256" key="1">
    <source>
        <dbReference type="ARBA" id="ARBA00004515"/>
    </source>
</evidence>
<dbReference type="InterPro" id="IPR022826">
    <property type="entry name" value="KDO_kinase"/>
</dbReference>
<evidence type="ECO:0000256" key="10">
    <source>
        <dbReference type="ARBA" id="ARBA00022840"/>
    </source>
</evidence>
<dbReference type="InterPro" id="IPR011009">
    <property type="entry name" value="Kinase-like_dom_sf"/>
</dbReference>
<evidence type="ECO:0000256" key="6">
    <source>
        <dbReference type="ARBA" id="ARBA00022519"/>
    </source>
</evidence>
<keyword evidence="12 15" id="KW-0472">Membrane</keyword>
<feature type="active site" evidence="15">
    <location>
        <position position="169"/>
    </location>
</feature>
<comment type="similarity">
    <text evidence="3 15">Belongs to the protein kinase superfamily. KdkA/RfaP family.</text>
</comment>